<dbReference type="OrthoDB" id="6980573at2"/>
<dbReference type="Pfam" id="PF09864">
    <property type="entry name" value="MliC"/>
    <property type="match status" value="1"/>
</dbReference>
<dbReference type="SUPFAM" id="SSF141488">
    <property type="entry name" value="YdhA-like"/>
    <property type="match status" value="1"/>
</dbReference>
<gene>
    <name evidence="2" type="ORF">POT9AD_2903</name>
</gene>
<protein>
    <submittedName>
        <fullName evidence="2">Lipoprotein</fullName>
    </submittedName>
</protein>
<dbReference type="InterPro" id="IPR018660">
    <property type="entry name" value="MliC"/>
</dbReference>
<evidence type="ECO:0000259" key="1">
    <source>
        <dbReference type="Pfam" id="PF09864"/>
    </source>
</evidence>
<name>A0A653B653_ECTOL</name>
<evidence type="ECO:0000313" key="2">
    <source>
        <dbReference type="EMBL" id="VDN63878.1"/>
    </source>
</evidence>
<dbReference type="EMBL" id="LR130779">
    <property type="protein sequence ID" value="VDN63878.1"/>
    <property type="molecule type" value="Genomic_DNA"/>
</dbReference>
<accession>A0A653B653</accession>
<dbReference type="AlphaFoldDB" id="A0A653B653"/>
<proteinExistence type="predicted"/>
<dbReference type="InterPro" id="IPR036328">
    <property type="entry name" value="MliC_sf"/>
</dbReference>
<sequence length="106" mass="11394">MNSAGKVGLLSAILLLTACAEQPAASDRWISWICDNKTEVLWRPAGEDAIDLRLGGSDIAHRLRLTPSASGALYSDPMLAFHTKGDEGLVYRVGTEQVVGRGCKPR</sequence>
<feature type="domain" description="C-type lysozyme inhibitor" evidence="1">
    <location>
        <begin position="32"/>
        <end position="97"/>
    </location>
</feature>
<keyword evidence="2" id="KW-0449">Lipoprotein</keyword>
<dbReference type="PROSITE" id="PS51257">
    <property type="entry name" value="PROKAR_LIPOPROTEIN"/>
    <property type="match status" value="1"/>
</dbReference>
<reference evidence="2" key="1">
    <citation type="submission" date="2018-11" db="EMBL/GenBank/DDBJ databases">
        <authorList>
            <consortium name="Genoscope - CEA"/>
            <person name="William W."/>
        </authorList>
    </citation>
    <scope>NUCLEOTIDE SEQUENCE [LARGE SCALE GENOMIC DNA]</scope>
    <source>
        <strain evidence="2">T9AD</strain>
    </source>
</reference>
<dbReference type="Gene3D" id="2.40.128.200">
    <property type="match status" value="1"/>
</dbReference>
<organism evidence="2">
    <name type="scientific">Ectopseudomonas oleovorans</name>
    <name type="common">Pseudomonas oleovorans</name>
    <dbReference type="NCBI Taxonomy" id="301"/>
    <lineage>
        <taxon>Bacteria</taxon>
        <taxon>Pseudomonadati</taxon>
        <taxon>Pseudomonadota</taxon>
        <taxon>Gammaproteobacteria</taxon>
        <taxon>Pseudomonadales</taxon>
        <taxon>Pseudomonadaceae</taxon>
        <taxon>Ectopseudomonas</taxon>
    </lineage>
</organism>